<feature type="compositionally biased region" description="Low complexity" evidence="10">
    <location>
        <begin position="275"/>
        <end position="288"/>
    </location>
</feature>
<dbReference type="GO" id="GO:0009986">
    <property type="term" value="C:cell surface"/>
    <property type="evidence" value="ECO:0007669"/>
    <property type="project" value="TreeGrafter"/>
</dbReference>
<evidence type="ECO:0000256" key="7">
    <source>
        <dbReference type="ARBA" id="ARBA00023180"/>
    </source>
</evidence>
<feature type="chain" id="PRO_5040478353" description="Syndecan" evidence="12">
    <location>
        <begin position="20"/>
        <end position="371"/>
    </location>
</feature>
<feature type="region of interest" description="Disordered" evidence="10">
    <location>
        <begin position="51"/>
        <end position="294"/>
    </location>
</feature>
<evidence type="ECO:0000259" key="13">
    <source>
        <dbReference type="SMART" id="SM00294"/>
    </source>
</evidence>
<dbReference type="GO" id="GO:0016477">
    <property type="term" value="P:cell migration"/>
    <property type="evidence" value="ECO:0007669"/>
    <property type="project" value="TreeGrafter"/>
</dbReference>
<feature type="compositionally biased region" description="Polar residues" evidence="10">
    <location>
        <begin position="355"/>
        <end position="364"/>
    </location>
</feature>
<feature type="region of interest" description="Disordered" evidence="10">
    <location>
        <begin position="349"/>
        <end position="371"/>
    </location>
</feature>
<dbReference type="PANTHER" id="PTHR10915">
    <property type="entry name" value="SYNDECAN"/>
    <property type="match status" value="1"/>
</dbReference>
<feature type="compositionally biased region" description="Low complexity" evidence="10">
    <location>
        <begin position="233"/>
        <end position="254"/>
    </location>
</feature>
<evidence type="ECO:0000256" key="10">
    <source>
        <dbReference type="SAM" id="MobiDB-lite"/>
    </source>
</evidence>
<feature type="compositionally biased region" description="Acidic residues" evidence="10">
    <location>
        <begin position="155"/>
        <end position="166"/>
    </location>
</feature>
<evidence type="ECO:0000256" key="6">
    <source>
        <dbReference type="ARBA" id="ARBA00023136"/>
    </source>
</evidence>
<evidence type="ECO:0000313" key="14">
    <source>
        <dbReference type="EMBL" id="CAG4635254.1"/>
    </source>
</evidence>
<feature type="domain" description="Neurexin/syndecan/glycophorin C" evidence="13">
    <location>
        <begin position="336"/>
        <end position="354"/>
    </location>
</feature>
<evidence type="ECO:0000256" key="12">
    <source>
        <dbReference type="SAM" id="SignalP"/>
    </source>
</evidence>
<evidence type="ECO:0000256" key="4">
    <source>
        <dbReference type="ARBA" id="ARBA00022974"/>
    </source>
</evidence>
<evidence type="ECO:0000256" key="8">
    <source>
        <dbReference type="ARBA" id="ARBA00023207"/>
    </source>
</evidence>
<evidence type="ECO:0000256" key="11">
    <source>
        <dbReference type="SAM" id="Phobius"/>
    </source>
</evidence>
<dbReference type="AlphaFoldDB" id="A0A9N6ZGA4"/>
<keyword evidence="12" id="KW-0732">Signal</keyword>
<keyword evidence="4 9" id="KW-0654">Proteoglycan</keyword>
<accession>A0A9N6ZGA4</accession>
<evidence type="ECO:0000256" key="1">
    <source>
        <dbReference type="ARBA" id="ARBA00004479"/>
    </source>
</evidence>
<dbReference type="Pfam" id="PF01034">
    <property type="entry name" value="Syndecan"/>
    <property type="match status" value="1"/>
</dbReference>
<protein>
    <recommendedName>
        <fullName evidence="9">Syndecan</fullName>
    </recommendedName>
</protein>
<keyword evidence="3 9" id="KW-0812">Transmembrane</keyword>
<gene>
    <name evidence="14" type="primary">EOG090X0QLW</name>
</gene>
<keyword evidence="8 9" id="KW-0357">Heparan sulfate</keyword>
<dbReference type="PANTHER" id="PTHR10915:SF1">
    <property type="entry name" value="SYNDECAN"/>
    <property type="match status" value="1"/>
</dbReference>
<feature type="signal peptide" evidence="12">
    <location>
        <begin position="1"/>
        <end position="19"/>
    </location>
</feature>
<evidence type="ECO:0000256" key="5">
    <source>
        <dbReference type="ARBA" id="ARBA00022989"/>
    </source>
</evidence>
<sequence length="371" mass="39224">MNLRIHVLAALLCVVVCLASVDSSIDNNSPASKQVAGSLKQKALDDLYIDDEDDDIQLRDEASGSGPLKPTRVEDDEDEEEEEEEEEEEDDEEDVVSSPVEKAKDVVPAAATPVGSSSSSSSSSADYKEDDVVAPPKVSPVAAPPSYPAPKPSIDDDDDEDDDDFEVQGSGDGGSGAGRSSSSSNTDDEDEDDYDDSNVDEDIEGIDINSVITEPVPKGPAGGSSKPDRKQPEVVVVAPPTTPSKTPKESGVAPVTPPPSSSTPQPTQPPPPPAVVETVSSTSAPSEPGNNDVHILDHKPEDRQASFFAQPGILAAVIGGAVVGLLCAILLVMFIVYRMRKKDEGSYVLDEPKRTSPNSHPYNKNSREFYA</sequence>
<evidence type="ECO:0000256" key="9">
    <source>
        <dbReference type="RuleBase" id="RU000649"/>
    </source>
</evidence>
<feature type="transmembrane region" description="Helical" evidence="11">
    <location>
        <begin position="313"/>
        <end position="337"/>
    </location>
</feature>
<dbReference type="InterPro" id="IPR030479">
    <property type="entry name" value="Syndecan_CS"/>
</dbReference>
<dbReference type="SMART" id="SM00294">
    <property type="entry name" value="4.1m"/>
    <property type="match status" value="1"/>
</dbReference>
<dbReference type="InterPro" id="IPR027789">
    <property type="entry name" value="Syndecan/Neurexin_dom"/>
</dbReference>
<dbReference type="PROSITE" id="PS00964">
    <property type="entry name" value="SYNDECAN"/>
    <property type="match status" value="1"/>
</dbReference>
<keyword evidence="5 11" id="KW-1133">Transmembrane helix</keyword>
<comment type="function">
    <text evidence="9">Cell surface proteoglycan.</text>
</comment>
<evidence type="ECO:0000256" key="2">
    <source>
        <dbReference type="ARBA" id="ARBA00005343"/>
    </source>
</evidence>
<feature type="compositionally biased region" description="Acidic residues" evidence="10">
    <location>
        <begin position="186"/>
        <end position="205"/>
    </location>
</feature>
<dbReference type="GO" id="GO:0016020">
    <property type="term" value="C:membrane"/>
    <property type="evidence" value="ECO:0007669"/>
    <property type="project" value="UniProtKB-SubCell"/>
</dbReference>
<dbReference type="InterPro" id="IPR001050">
    <property type="entry name" value="Syndecan"/>
</dbReference>
<organism evidence="14">
    <name type="scientific">Alona affinis</name>
    <dbReference type="NCBI Taxonomy" id="381656"/>
    <lineage>
        <taxon>Eukaryota</taxon>
        <taxon>Metazoa</taxon>
        <taxon>Ecdysozoa</taxon>
        <taxon>Arthropoda</taxon>
        <taxon>Crustacea</taxon>
        <taxon>Branchiopoda</taxon>
        <taxon>Diplostraca</taxon>
        <taxon>Cladocera</taxon>
        <taxon>Anomopoda</taxon>
        <taxon>Chydoridae</taxon>
        <taxon>Alona</taxon>
    </lineage>
</organism>
<dbReference type="EMBL" id="OC978599">
    <property type="protein sequence ID" value="CAG4635254.1"/>
    <property type="molecule type" value="Genomic_DNA"/>
</dbReference>
<dbReference type="InterPro" id="IPR003585">
    <property type="entry name" value="Neurexin-like"/>
</dbReference>
<feature type="compositionally biased region" description="Acidic residues" evidence="10">
    <location>
        <begin position="74"/>
        <end position="95"/>
    </location>
</feature>
<keyword evidence="7 9" id="KW-0325">Glycoprotein</keyword>
<evidence type="ECO:0000256" key="3">
    <source>
        <dbReference type="ARBA" id="ARBA00022692"/>
    </source>
</evidence>
<name>A0A9N6ZGA4_9CRUS</name>
<comment type="similarity">
    <text evidence="2 9">Belongs to the syndecan proteoglycan family.</text>
</comment>
<comment type="subcellular location">
    <subcellularLocation>
        <location evidence="1 9">Membrane</location>
        <topology evidence="1 9">Single-pass type I membrane protein</topology>
    </subcellularLocation>
</comment>
<reference evidence="14" key="1">
    <citation type="submission" date="2021-04" db="EMBL/GenBank/DDBJ databases">
        <authorList>
            <person name="Cornetti L."/>
        </authorList>
    </citation>
    <scope>NUCLEOTIDE SEQUENCE</scope>
</reference>
<feature type="compositionally biased region" description="Pro residues" evidence="10">
    <location>
        <begin position="255"/>
        <end position="274"/>
    </location>
</feature>
<proteinExistence type="inferred from homology"/>
<keyword evidence="6 11" id="KW-0472">Membrane</keyword>
<feature type="compositionally biased region" description="Pro residues" evidence="10">
    <location>
        <begin position="142"/>
        <end position="151"/>
    </location>
</feature>